<keyword evidence="2" id="KW-0812">Transmembrane</keyword>
<comment type="caution">
    <text evidence="3">The sequence shown here is derived from an EMBL/GenBank/DDBJ whole genome shotgun (WGS) entry which is preliminary data.</text>
</comment>
<proteinExistence type="predicted"/>
<evidence type="ECO:0000256" key="2">
    <source>
        <dbReference type="SAM" id="Phobius"/>
    </source>
</evidence>
<feature type="transmembrane region" description="Helical" evidence="2">
    <location>
        <begin position="26"/>
        <end position="42"/>
    </location>
</feature>
<feature type="compositionally biased region" description="Low complexity" evidence="1">
    <location>
        <begin position="191"/>
        <end position="209"/>
    </location>
</feature>
<gene>
    <name evidence="3" type="ORF">WG66_5014</name>
</gene>
<name>A0A0W0G1K8_MONRR</name>
<accession>A0A0W0G1K8</accession>
<protein>
    <submittedName>
        <fullName evidence="3">Uncharacterized protein</fullName>
    </submittedName>
</protein>
<keyword evidence="2" id="KW-1133">Transmembrane helix</keyword>
<evidence type="ECO:0000256" key="1">
    <source>
        <dbReference type="SAM" id="MobiDB-lite"/>
    </source>
</evidence>
<reference evidence="3 4" key="1">
    <citation type="submission" date="2015-12" db="EMBL/GenBank/DDBJ databases">
        <title>Draft genome sequence of Moniliophthora roreri, the causal agent of frosty pod rot of cacao.</title>
        <authorList>
            <person name="Aime M.C."/>
            <person name="Diaz-Valderrama J.R."/>
            <person name="Kijpornyongpan T."/>
            <person name="Phillips-Mora W."/>
        </authorList>
    </citation>
    <scope>NUCLEOTIDE SEQUENCE [LARGE SCALE GENOMIC DNA]</scope>
    <source>
        <strain evidence="3 4">MCA 2952</strain>
    </source>
</reference>
<dbReference type="Proteomes" id="UP000054988">
    <property type="component" value="Unassembled WGS sequence"/>
</dbReference>
<sequence length="220" mass="23602">MERMGVACYAGCMDVMYEILAHISDFCRSMILFVVSILSFVWRTGAVDDPQQREGLSPTGILGPRIAITTVFAIGLLYLIAIIRTLKSYGRIESIEERKGSRFYAHHHQPPSRMNPPSRRGAGAGDDRRGRGMEGGTIPLRRSIEQGRGNTAERARGRSHSVSKRGAGTGTDPTDSVKTTPKGAPVGLGLSGMNANNGNVNSIVGSGTVRGSAENRKMDG</sequence>
<dbReference type="EMBL" id="LATX01001335">
    <property type="protein sequence ID" value="KTB42439.1"/>
    <property type="molecule type" value="Genomic_DNA"/>
</dbReference>
<dbReference type="AlphaFoldDB" id="A0A0W0G1K8"/>
<organism evidence="3 4">
    <name type="scientific">Moniliophthora roreri</name>
    <name type="common">Frosty pod rot fungus</name>
    <name type="synonym">Monilia roreri</name>
    <dbReference type="NCBI Taxonomy" id="221103"/>
    <lineage>
        <taxon>Eukaryota</taxon>
        <taxon>Fungi</taxon>
        <taxon>Dikarya</taxon>
        <taxon>Basidiomycota</taxon>
        <taxon>Agaricomycotina</taxon>
        <taxon>Agaricomycetes</taxon>
        <taxon>Agaricomycetidae</taxon>
        <taxon>Agaricales</taxon>
        <taxon>Marasmiineae</taxon>
        <taxon>Marasmiaceae</taxon>
        <taxon>Moniliophthora</taxon>
    </lineage>
</organism>
<feature type="region of interest" description="Disordered" evidence="1">
    <location>
        <begin position="101"/>
        <end position="220"/>
    </location>
</feature>
<feature type="transmembrane region" description="Helical" evidence="2">
    <location>
        <begin position="62"/>
        <end position="83"/>
    </location>
</feature>
<keyword evidence="2" id="KW-0472">Membrane</keyword>
<evidence type="ECO:0000313" key="3">
    <source>
        <dbReference type="EMBL" id="KTB42439.1"/>
    </source>
</evidence>
<evidence type="ECO:0000313" key="4">
    <source>
        <dbReference type="Proteomes" id="UP000054988"/>
    </source>
</evidence>